<gene>
    <name evidence="8" type="ORF">PhCBS80983_g06299</name>
</gene>
<protein>
    <recommendedName>
        <fullName evidence="7">Ketoreductase domain-containing protein</fullName>
    </recommendedName>
</protein>
<comment type="caution">
    <text evidence="8">The sequence shown here is derived from an EMBL/GenBank/DDBJ whole genome shotgun (WGS) entry which is preliminary data.</text>
</comment>
<dbReference type="SUPFAM" id="SSF51735">
    <property type="entry name" value="NAD(P)-binding Rossmann-fold domains"/>
    <property type="match status" value="2"/>
</dbReference>
<dbReference type="PRINTS" id="PR00080">
    <property type="entry name" value="SDRFAMILY"/>
</dbReference>
<dbReference type="GO" id="GO:0005777">
    <property type="term" value="C:peroxisome"/>
    <property type="evidence" value="ECO:0007669"/>
    <property type="project" value="UniProtKB-SubCell"/>
</dbReference>
<accession>A0A507DPG9</accession>
<organism evidence="8 9">
    <name type="scientific">Powellomyces hirtus</name>
    <dbReference type="NCBI Taxonomy" id="109895"/>
    <lineage>
        <taxon>Eukaryota</taxon>
        <taxon>Fungi</taxon>
        <taxon>Fungi incertae sedis</taxon>
        <taxon>Chytridiomycota</taxon>
        <taxon>Chytridiomycota incertae sedis</taxon>
        <taxon>Chytridiomycetes</taxon>
        <taxon>Spizellomycetales</taxon>
        <taxon>Powellomycetaceae</taxon>
        <taxon>Powellomyces</taxon>
    </lineage>
</organism>
<dbReference type="SUPFAM" id="SSF55718">
    <property type="entry name" value="SCP-like"/>
    <property type="match status" value="1"/>
</dbReference>
<dbReference type="PROSITE" id="PS00061">
    <property type="entry name" value="ADH_SHORT"/>
    <property type="match status" value="2"/>
</dbReference>
<dbReference type="InterPro" id="IPR036527">
    <property type="entry name" value="SCP2_sterol-bd_dom_sf"/>
</dbReference>
<evidence type="ECO:0000256" key="6">
    <source>
        <dbReference type="ARBA" id="ARBA00023235"/>
    </source>
</evidence>
<keyword evidence="6" id="KW-0413">Isomerase</keyword>
<dbReference type="InterPro" id="IPR057326">
    <property type="entry name" value="KR_dom"/>
</dbReference>
<evidence type="ECO:0000256" key="2">
    <source>
        <dbReference type="ARBA" id="ARBA00006484"/>
    </source>
</evidence>
<dbReference type="Pfam" id="PF02036">
    <property type="entry name" value="SCP2"/>
    <property type="match status" value="1"/>
</dbReference>
<dbReference type="CDD" id="cd05353">
    <property type="entry name" value="hydroxyacyl-CoA-like_DH_SDR_c-like"/>
    <property type="match status" value="2"/>
</dbReference>
<dbReference type="GO" id="GO:0016491">
    <property type="term" value="F:oxidoreductase activity"/>
    <property type="evidence" value="ECO:0007669"/>
    <property type="project" value="UniProtKB-KW"/>
</dbReference>
<dbReference type="PRINTS" id="PR00081">
    <property type="entry name" value="GDHRDH"/>
</dbReference>
<dbReference type="Gene3D" id="3.30.1050.10">
    <property type="entry name" value="SCP2 sterol-binding domain"/>
    <property type="match status" value="1"/>
</dbReference>
<dbReference type="InterPro" id="IPR003033">
    <property type="entry name" value="SCP2_sterol-bd_dom"/>
</dbReference>
<dbReference type="EMBL" id="QEAQ01000227">
    <property type="protein sequence ID" value="TPX53386.1"/>
    <property type="molecule type" value="Genomic_DNA"/>
</dbReference>
<feature type="domain" description="Ketoreductase" evidence="7">
    <location>
        <begin position="9"/>
        <end position="190"/>
    </location>
</feature>
<keyword evidence="9" id="KW-1185">Reference proteome</keyword>
<dbReference type="STRING" id="109895.A0A507DPG9"/>
<dbReference type="GO" id="GO:0016853">
    <property type="term" value="F:isomerase activity"/>
    <property type="evidence" value="ECO:0007669"/>
    <property type="project" value="UniProtKB-KW"/>
</dbReference>
<keyword evidence="4" id="KW-0560">Oxidoreductase</keyword>
<dbReference type="InterPro" id="IPR002347">
    <property type="entry name" value="SDR_fam"/>
</dbReference>
<dbReference type="PANTHER" id="PTHR45024:SF2">
    <property type="entry name" value="SCP2 DOMAIN-CONTAINING PROTEIN"/>
    <property type="match status" value="1"/>
</dbReference>
<evidence type="ECO:0000259" key="7">
    <source>
        <dbReference type="SMART" id="SM00822"/>
    </source>
</evidence>
<dbReference type="Gene3D" id="3.40.50.720">
    <property type="entry name" value="NAD(P)-binding Rossmann-like Domain"/>
    <property type="match status" value="2"/>
</dbReference>
<dbReference type="Gene3D" id="1.10.287.4290">
    <property type="match status" value="2"/>
</dbReference>
<reference evidence="8 9" key="1">
    <citation type="journal article" date="2019" name="Sci. Rep.">
        <title>Comparative genomics of chytrid fungi reveal insights into the obligate biotrophic and pathogenic lifestyle of Synchytrium endobioticum.</title>
        <authorList>
            <person name="van de Vossenberg B.T.L.H."/>
            <person name="Warris S."/>
            <person name="Nguyen H.D.T."/>
            <person name="van Gent-Pelzer M.P.E."/>
            <person name="Joly D.L."/>
            <person name="van de Geest H.C."/>
            <person name="Bonants P.J.M."/>
            <person name="Smith D.S."/>
            <person name="Levesque C.A."/>
            <person name="van der Lee T.A.J."/>
        </authorList>
    </citation>
    <scope>NUCLEOTIDE SEQUENCE [LARGE SCALE GENOMIC DNA]</scope>
    <source>
        <strain evidence="8 9">CBS 809.83</strain>
    </source>
</reference>
<dbReference type="InterPro" id="IPR036291">
    <property type="entry name" value="NAD(P)-bd_dom_sf"/>
</dbReference>
<sequence length="751" mass="78957">MSELRFDNRVVIVTGAGGGASVVVNDLGASRTGDEGGNHRAADVVVDEIKKAGGKAVANYDSVEDGDKIVETAINAFGKVDIVINNAGILRDKSFARMTDADWDLIQAVHVRGSYKVAKAAWPHMQKQGYGRIINTASAAGIYGNFGQANYAAAKLALFGFSNTLAREGAKKNVRVNTIAPLAASRMTETVMPPEMLAALKPEFVVPLVAYLVHESTEETGSIFEVGAGFVAKLRWERSKGAVFKADSSFTPASVQAKWSEITNFDKPQYPESIMDTDWVGLLDEAKSLDSNPNPTELRFDGKVAIVTGAGNGLGRAHALLFGKLGASVVVNDLGTGTKGEGGEASPADKVVEEIKAAGGKAVASHDSVEDGDKVVQTALDAFGRVDIIVNNAGILRDKSFTRMTDNDWDLVQRVHLRGTYKVAKAAWPHMLKQKYGRIINTTSAVGLYGNFGQANYSAAKAGIVAFSNTLALEGARANIVVNTIAPNAGTRMTATVMPPEMVEALKPDYVAPLVAFLGHESNAETGGVFEVGSGWTAKVRWQRTGGVGFPVNKPLLPEHIAAKWADIINFDDGRATYPTSTQDSFSAVQANFDNVASDVAPAAKPKAAGAPAAAAESAKGGDVAVPGFASSKIFEQIQAGWAAAPASSKAAQVKKIKSVFGFEITNADGKKQSWYVDLKNGDGSVGAGAPPSGKADMTVLVGDKDFLQLAAGKLQPQKAFMAGKIKIKGNMALSTKIDAVLKLATPKAKL</sequence>
<comment type="similarity">
    <text evidence="2">Belongs to the short-chain dehydrogenases/reductases (SDR) family.</text>
</comment>
<proteinExistence type="inferred from homology"/>
<keyword evidence="3" id="KW-0521">NADP</keyword>
<evidence type="ECO:0000256" key="3">
    <source>
        <dbReference type="ARBA" id="ARBA00022857"/>
    </source>
</evidence>
<dbReference type="FunFam" id="3.30.1050.10:FF:000001">
    <property type="entry name" value="Putative Non-specific lipid-transfer protein"/>
    <property type="match status" value="1"/>
</dbReference>
<dbReference type="InterPro" id="IPR051687">
    <property type="entry name" value="Peroxisomal_Beta-Oxidation"/>
</dbReference>
<name>A0A507DPG9_9FUNG</name>
<comment type="subcellular location">
    <subcellularLocation>
        <location evidence="1">Peroxisome</location>
    </subcellularLocation>
</comment>
<dbReference type="FunFam" id="3.40.50.720:FF:000410">
    <property type="entry name" value="Peroxisomal multifunctional beta-oxidation protein"/>
    <property type="match status" value="1"/>
</dbReference>
<dbReference type="PANTHER" id="PTHR45024">
    <property type="entry name" value="DEHYDROGENASES, SHORT CHAIN"/>
    <property type="match status" value="1"/>
</dbReference>
<evidence type="ECO:0000313" key="9">
    <source>
        <dbReference type="Proteomes" id="UP000318582"/>
    </source>
</evidence>
<keyword evidence="5" id="KW-0576">Peroxisome</keyword>
<evidence type="ECO:0000256" key="1">
    <source>
        <dbReference type="ARBA" id="ARBA00004275"/>
    </source>
</evidence>
<evidence type="ECO:0000256" key="4">
    <source>
        <dbReference type="ARBA" id="ARBA00023002"/>
    </source>
</evidence>
<dbReference type="InterPro" id="IPR020904">
    <property type="entry name" value="Sc_DH/Rdtase_CS"/>
</dbReference>
<dbReference type="Pfam" id="PF00106">
    <property type="entry name" value="adh_short"/>
    <property type="match status" value="2"/>
</dbReference>
<evidence type="ECO:0000256" key="5">
    <source>
        <dbReference type="ARBA" id="ARBA00023140"/>
    </source>
</evidence>
<evidence type="ECO:0000313" key="8">
    <source>
        <dbReference type="EMBL" id="TPX53386.1"/>
    </source>
</evidence>
<dbReference type="SMART" id="SM00822">
    <property type="entry name" value="PKS_KR"/>
    <property type="match status" value="1"/>
</dbReference>
<dbReference type="AlphaFoldDB" id="A0A507DPG9"/>
<dbReference type="Proteomes" id="UP000318582">
    <property type="component" value="Unassembled WGS sequence"/>
</dbReference>